<dbReference type="Gene3D" id="2.40.50.100">
    <property type="match status" value="1"/>
</dbReference>
<dbReference type="InterPro" id="IPR008995">
    <property type="entry name" value="Mo/tungstate-bd_C_term_dom"/>
</dbReference>
<dbReference type="FunFam" id="3.40.50.300:FF:000425">
    <property type="entry name" value="Probable ABC transporter, ATP-binding subunit"/>
    <property type="match status" value="1"/>
</dbReference>
<sequence length="348" mass="38120">MNAIQLKSVSKTYLGTNKPAVNDINLSVKQGDIITLLGPSGCGKSTTLRLIAGFERTDSGSISLAENLVSDKSKWVPPENRGVGMVFQDFALFPHLDVFNNVGFGYKSKDRTKRVKEVLELVGLSELAKRYPHELSGGQQQRVALARALARRPVVVLLDEPFSSLDADLRVQMRLEVKRIIKEAGATAVLVSHDQKDALAISDRIVVIKDGVIQQNGTPREIYQNPANKFVANFVGETNILKGVVVEGEACVATSFGTIPCRNTPNIKAKEQVYVSIRPGSIKKDENGPFEGRVLDTIYTGQNIDAKIEVDLGNGTKQSLLMHFHPDEIVNDGDIVRFRVLPDFVAVV</sequence>
<dbReference type="InterPro" id="IPR027417">
    <property type="entry name" value="P-loop_NTPase"/>
</dbReference>
<dbReference type="RefSeq" id="WP_350343608.1">
    <property type="nucleotide sequence ID" value="NZ_CP158367.1"/>
</dbReference>
<protein>
    <recommendedName>
        <fullName evidence="4">ABC-type quaternary amine transporter</fullName>
        <ecNumber evidence="4">7.6.2.9</ecNumber>
    </recommendedName>
</protein>
<keyword evidence="2" id="KW-0547">Nucleotide-binding</keyword>
<dbReference type="Gene3D" id="3.40.50.300">
    <property type="entry name" value="P-loop containing nucleotide triphosphate hydrolases"/>
    <property type="match status" value="1"/>
</dbReference>
<dbReference type="EC" id="7.6.2.9" evidence="4"/>
<dbReference type="SUPFAM" id="SSF50331">
    <property type="entry name" value="MOP-like"/>
    <property type="match status" value="1"/>
</dbReference>
<evidence type="ECO:0000256" key="2">
    <source>
        <dbReference type="ARBA" id="ARBA00022741"/>
    </source>
</evidence>
<dbReference type="PROSITE" id="PS00211">
    <property type="entry name" value="ABC_TRANSPORTER_1"/>
    <property type="match status" value="1"/>
</dbReference>
<feature type="domain" description="ABC transporter" evidence="5">
    <location>
        <begin position="4"/>
        <end position="235"/>
    </location>
</feature>
<accession>A0AAU7VLB5</accession>
<dbReference type="EMBL" id="CP158367">
    <property type="protein sequence ID" value="XBX74859.1"/>
    <property type="molecule type" value="Genomic_DNA"/>
</dbReference>
<evidence type="ECO:0000313" key="6">
    <source>
        <dbReference type="EMBL" id="XBX74859.1"/>
    </source>
</evidence>
<dbReference type="InterPro" id="IPR050093">
    <property type="entry name" value="ABC_SmlMolc_Importer"/>
</dbReference>
<dbReference type="GO" id="GO:0005524">
    <property type="term" value="F:ATP binding"/>
    <property type="evidence" value="ECO:0007669"/>
    <property type="project" value="UniProtKB-KW"/>
</dbReference>
<dbReference type="PANTHER" id="PTHR42781:SF4">
    <property type="entry name" value="SPERMIDINE_PUTRESCINE IMPORT ATP-BINDING PROTEIN POTA"/>
    <property type="match status" value="1"/>
</dbReference>
<organism evidence="6">
    <name type="scientific">Proteinivorax tanatarense</name>
    <dbReference type="NCBI Taxonomy" id="1260629"/>
    <lineage>
        <taxon>Bacteria</taxon>
        <taxon>Bacillati</taxon>
        <taxon>Bacillota</taxon>
        <taxon>Clostridia</taxon>
        <taxon>Eubacteriales</taxon>
        <taxon>Proteinivoracaceae</taxon>
        <taxon>Proteinivorax</taxon>
    </lineage>
</organism>
<proteinExistence type="predicted"/>
<evidence type="ECO:0000256" key="4">
    <source>
        <dbReference type="ARBA" id="ARBA00066388"/>
    </source>
</evidence>
<dbReference type="SUPFAM" id="SSF52540">
    <property type="entry name" value="P-loop containing nucleoside triphosphate hydrolases"/>
    <property type="match status" value="1"/>
</dbReference>
<dbReference type="SMART" id="SM00382">
    <property type="entry name" value="AAA"/>
    <property type="match status" value="1"/>
</dbReference>
<gene>
    <name evidence="6" type="ORF">PRVXT_002920</name>
</gene>
<evidence type="ECO:0000256" key="1">
    <source>
        <dbReference type="ARBA" id="ARBA00022448"/>
    </source>
</evidence>
<keyword evidence="3 6" id="KW-0067">ATP-binding</keyword>
<evidence type="ECO:0000259" key="5">
    <source>
        <dbReference type="PROSITE" id="PS50893"/>
    </source>
</evidence>
<dbReference type="InterPro" id="IPR003593">
    <property type="entry name" value="AAA+_ATPase"/>
</dbReference>
<dbReference type="AlphaFoldDB" id="A0AAU7VLB5"/>
<dbReference type="GO" id="GO:0016887">
    <property type="term" value="F:ATP hydrolysis activity"/>
    <property type="evidence" value="ECO:0007669"/>
    <property type="project" value="InterPro"/>
</dbReference>
<dbReference type="InterPro" id="IPR017871">
    <property type="entry name" value="ABC_transporter-like_CS"/>
</dbReference>
<dbReference type="PANTHER" id="PTHR42781">
    <property type="entry name" value="SPERMIDINE/PUTRESCINE IMPORT ATP-BINDING PROTEIN POTA"/>
    <property type="match status" value="1"/>
</dbReference>
<reference evidence="6" key="2">
    <citation type="submission" date="2024-06" db="EMBL/GenBank/DDBJ databases">
        <authorList>
            <person name="Petrova K.O."/>
            <person name="Toshchakov S.V."/>
            <person name="Boltjanskaja Y.V."/>
            <person name="Kevbrin V."/>
        </authorList>
    </citation>
    <scope>NUCLEOTIDE SEQUENCE</scope>
    <source>
        <strain evidence="6">Z-910T</strain>
    </source>
</reference>
<keyword evidence="1" id="KW-0813">Transport</keyword>
<dbReference type="GO" id="GO:0015418">
    <property type="term" value="F:ABC-type quaternary ammonium compound transporting activity"/>
    <property type="evidence" value="ECO:0007669"/>
    <property type="project" value="UniProtKB-EC"/>
</dbReference>
<reference evidence="6" key="1">
    <citation type="journal article" date="2013" name="Extremophiles">
        <title>Proteinivorax tanatarense gen. nov., sp. nov., an anaerobic, haloalkaliphilic, proteolytic bacterium isolated from a decaying algal bloom, and proposal of Proteinivoraceae fam. nov.</title>
        <authorList>
            <person name="Kevbrin V."/>
            <person name="Boltyanskaya Y."/>
            <person name="Zhilina T."/>
            <person name="Kolganova T."/>
            <person name="Lavrentjeva E."/>
            <person name="Kuznetsov B."/>
        </authorList>
    </citation>
    <scope>NUCLEOTIDE SEQUENCE</scope>
    <source>
        <strain evidence="6">Z-910T</strain>
    </source>
</reference>
<dbReference type="PROSITE" id="PS50893">
    <property type="entry name" value="ABC_TRANSPORTER_2"/>
    <property type="match status" value="1"/>
</dbReference>
<dbReference type="Pfam" id="PF00005">
    <property type="entry name" value="ABC_tran"/>
    <property type="match status" value="1"/>
</dbReference>
<dbReference type="InterPro" id="IPR003439">
    <property type="entry name" value="ABC_transporter-like_ATP-bd"/>
</dbReference>
<evidence type="ECO:0000256" key="3">
    <source>
        <dbReference type="ARBA" id="ARBA00022840"/>
    </source>
</evidence>
<name>A0AAU7VLB5_9FIRM</name>